<name>A0A918Y9P5_9ACTN</name>
<evidence type="ECO:0000313" key="3">
    <source>
        <dbReference type="Proteomes" id="UP000608955"/>
    </source>
</evidence>
<dbReference type="GO" id="GO:0006310">
    <property type="term" value="P:DNA recombination"/>
    <property type="evidence" value="ECO:0007669"/>
    <property type="project" value="UniProtKB-KW"/>
</dbReference>
<accession>A0A918Y9P5</accession>
<sequence>MGPFSLVMAAVAGAGVEPATFRLLRASGEDRLHALYVLALVLGVRRGELLGLRWDAIDLDREALTAERALQRVGGELWLVRPTTQASVRTVLLPPLVVKALPEHRERQAQERAAAGVGCRG</sequence>
<gene>
    <name evidence="2" type="ORF">GCM10010508_62890</name>
</gene>
<dbReference type="GO" id="GO:0003677">
    <property type="term" value="F:DNA binding"/>
    <property type="evidence" value="ECO:0007669"/>
    <property type="project" value="InterPro"/>
</dbReference>
<keyword evidence="1" id="KW-0233">DNA recombination</keyword>
<protein>
    <recommendedName>
        <fullName evidence="4">Tyr recombinase domain-containing protein</fullName>
    </recommendedName>
</protein>
<evidence type="ECO:0008006" key="4">
    <source>
        <dbReference type="Google" id="ProtNLM"/>
    </source>
</evidence>
<dbReference type="AlphaFoldDB" id="A0A918Y9P5"/>
<evidence type="ECO:0000313" key="2">
    <source>
        <dbReference type="EMBL" id="GHD95975.1"/>
    </source>
</evidence>
<dbReference type="Gene3D" id="1.10.443.10">
    <property type="entry name" value="Intergrase catalytic core"/>
    <property type="match status" value="1"/>
</dbReference>
<evidence type="ECO:0000256" key="1">
    <source>
        <dbReference type="ARBA" id="ARBA00023172"/>
    </source>
</evidence>
<dbReference type="SUPFAM" id="SSF56349">
    <property type="entry name" value="DNA breaking-rejoining enzymes"/>
    <property type="match status" value="1"/>
</dbReference>
<proteinExistence type="predicted"/>
<dbReference type="Proteomes" id="UP000608955">
    <property type="component" value="Unassembled WGS sequence"/>
</dbReference>
<dbReference type="GO" id="GO:0015074">
    <property type="term" value="P:DNA integration"/>
    <property type="evidence" value="ECO:0007669"/>
    <property type="project" value="InterPro"/>
</dbReference>
<reference evidence="2" key="2">
    <citation type="submission" date="2020-09" db="EMBL/GenBank/DDBJ databases">
        <authorList>
            <person name="Sun Q."/>
            <person name="Ohkuma M."/>
        </authorList>
    </citation>
    <scope>NUCLEOTIDE SEQUENCE</scope>
    <source>
        <strain evidence="2">JCM 4654</strain>
    </source>
</reference>
<organism evidence="2 3">
    <name type="scientific">Streptomyces naganishii JCM 4654</name>
    <dbReference type="NCBI Taxonomy" id="1306179"/>
    <lineage>
        <taxon>Bacteria</taxon>
        <taxon>Bacillati</taxon>
        <taxon>Actinomycetota</taxon>
        <taxon>Actinomycetes</taxon>
        <taxon>Kitasatosporales</taxon>
        <taxon>Streptomycetaceae</taxon>
        <taxon>Streptomyces</taxon>
    </lineage>
</organism>
<dbReference type="InterPro" id="IPR011010">
    <property type="entry name" value="DNA_brk_join_enz"/>
</dbReference>
<keyword evidence="3" id="KW-1185">Reference proteome</keyword>
<reference evidence="2" key="1">
    <citation type="journal article" date="2014" name="Int. J. Syst. Evol. Microbiol.">
        <title>Complete genome sequence of Corynebacterium casei LMG S-19264T (=DSM 44701T), isolated from a smear-ripened cheese.</title>
        <authorList>
            <consortium name="US DOE Joint Genome Institute (JGI-PGF)"/>
            <person name="Walter F."/>
            <person name="Albersmeier A."/>
            <person name="Kalinowski J."/>
            <person name="Ruckert C."/>
        </authorList>
    </citation>
    <scope>NUCLEOTIDE SEQUENCE</scope>
    <source>
        <strain evidence="2">JCM 4654</strain>
    </source>
</reference>
<comment type="caution">
    <text evidence="2">The sequence shown here is derived from an EMBL/GenBank/DDBJ whole genome shotgun (WGS) entry which is preliminary data.</text>
</comment>
<dbReference type="EMBL" id="BMVF01000025">
    <property type="protein sequence ID" value="GHD95975.1"/>
    <property type="molecule type" value="Genomic_DNA"/>
</dbReference>
<dbReference type="InterPro" id="IPR013762">
    <property type="entry name" value="Integrase-like_cat_sf"/>
</dbReference>